<comment type="caution">
    <text evidence="5">The sequence shown here is derived from an EMBL/GenBank/DDBJ whole genome shotgun (WGS) entry which is preliminary data.</text>
</comment>
<evidence type="ECO:0000259" key="4">
    <source>
        <dbReference type="Pfam" id="PF02826"/>
    </source>
</evidence>
<dbReference type="InterPro" id="IPR050857">
    <property type="entry name" value="D-2-hydroxyacid_DH"/>
</dbReference>
<dbReference type="RefSeq" id="WP_007705061.1">
    <property type="nucleotide sequence ID" value="NZ_JAWRJJ010000033.1"/>
</dbReference>
<dbReference type="PANTHER" id="PTHR42789:SF1">
    <property type="entry name" value="D-ISOMER SPECIFIC 2-HYDROXYACID DEHYDROGENASE FAMILY PROTEIN (AFU_ORTHOLOGUE AFUA_6G10090)"/>
    <property type="match status" value="1"/>
</dbReference>
<accession>A0A413FEB5</accession>
<evidence type="ECO:0000256" key="3">
    <source>
        <dbReference type="ARBA" id="ARBA00023027"/>
    </source>
</evidence>
<dbReference type="InterPro" id="IPR036291">
    <property type="entry name" value="NAD(P)-bd_dom_sf"/>
</dbReference>
<feature type="domain" description="D-isomer specific 2-hydroxyacid dehydrogenase NAD-binding" evidence="4">
    <location>
        <begin position="115"/>
        <end position="285"/>
    </location>
</feature>
<protein>
    <recommendedName>
        <fullName evidence="4">D-isomer specific 2-hydroxyacid dehydrogenase NAD-binding domain-containing protein</fullName>
    </recommendedName>
</protein>
<gene>
    <name evidence="5" type="ORF">DWV29_14280</name>
</gene>
<organism evidence="5 6">
    <name type="scientific">Enterocloster asparagiformis</name>
    <dbReference type="NCBI Taxonomy" id="333367"/>
    <lineage>
        <taxon>Bacteria</taxon>
        <taxon>Bacillati</taxon>
        <taxon>Bacillota</taxon>
        <taxon>Clostridia</taxon>
        <taxon>Lachnospirales</taxon>
        <taxon>Lachnospiraceae</taxon>
        <taxon>Enterocloster</taxon>
    </lineage>
</organism>
<dbReference type="GO" id="GO:0051287">
    <property type="term" value="F:NAD binding"/>
    <property type="evidence" value="ECO:0007669"/>
    <property type="project" value="InterPro"/>
</dbReference>
<dbReference type="AlphaFoldDB" id="A0A413FEB5"/>
<keyword evidence="3" id="KW-0520">NAD</keyword>
<keyword evidence="2" id="KW-0560">Oxidoreductase</keyword>
<evidence type="ECO:0000313" key="5">
    <source>
        <dbReference type="EMBL" id="RGX28776.1"/>
    </source>
</evidence>
<dbReference type="PANTHER" id="PTHR42789">
    <property type="entry name" value="D-ISOMER SPECIFIC 2-HYDROXYACID DEHYDROGENASE FAMILY PROTEIN (AFU_ORTHOLOGUE AFUA_6G10090)"/>
    <property type="match status" value="1"/>
</dbReference>
<dbReference type="Pfam" id="PF02826">
    <property type="entry name" value="2-Hacid_dh_C"/>
    <property type="match status" value="1"/>
</dbReference>
<reference evidence="5 6" key="1">
    <citation type="submission" date="2018-08" db="EMBL/GenBank/DDBJ databases">
        <title>A genome reference for cultivated species of the human gut microbiota.</title>
        <authorList>
            <person name="Zou Y."/>
            <person name="Xue W."/>
            <person name="Luo G."/>
        </authorList>
    </citation>
    <scope>NUCLEOTIDE SEQUENCE [LARGE SCALE GENOMIC DNA]</scope>
    <source>
        <strain evidence="5 6">AF04-15</strain>
    </source>
</reference>
<evidence type="ECO:0000256" key="1">
    <source>
        <dbReference type="ARBA" id="ARBA00005854"/>
    </source>
</evidence>
<dbReference type="GO" id="GO:0016491">
    <property type="term" value="F:oxidoreductase activity"/>
    <property type="evidence" value="ECO:0007669"/>
    <property type="project" value="UniProtKB-KW"/>
</dbReference>
<dbReference type="EMBL" id="QSBM01000010">
    <property type="protein sequence ID" value="RGX28776.1"/>
    <property type="molecule type" value="Genomic_DNA"/>
</dbReference>
<proteinExistence type="inferred from homology"/>
<comment type="similarity">
    <text evidence="1">Belongs to the D-isomer specific 2-hydroxyacid dehydrogenase family.</text>
</comment>
<evidence type="ECO:0000256" key="2">
    <source>
        <dbReference type="ARBA" id="ARBA00023002"/>
    </source>
</evidence>
<name>A0A413FEB5_9FIRM</name>
<evidence type="ECO:0000313" key="6">
    <source>
        <dbReference type="Proteomes" id="UP000283880"/>
    </source>
</evidence>
<dbReference type="InterPro" id="IPR006140">
    <property type="entry name" value="D-isomer_DH_NAD-bd"/>
</dbReference>
<dbReference type="Gene3D" id="3.40.50.720">
    <property type="entry name" value="NAD(P)-binding Rossmann-like Domain"/>
    <property type="match status" value="2"/>
</dbReference>
<dbReference type="Proteomes" id="UP000283880">
    <property type="component" value="Unassembled WGS sequence"/>
</dbReference>
<dbReference type="OrthoDB" id="9805416at2"/>
<sequence>MEHREIRSIAGEDNPDTRAVQEQVRRFAEGLGCRYIWTPGAVGGGSIDLAGVDALIVDGDEMNVLLEDCSEAGVKVVVRRTGSWQEGDLLRALNLGIRLAAVPEDGGTEMGEMALSLILALRRKVIRHHQQVMEGQWVRHAASSVMGSTIGILGLENGGRELAQMMGAMGCRVQVWRPDPEKAGAAPYPEAELETLCREADIVSVHLSYGQAGNCIVGGDLIGWMKRTAVLISMGDGRLVDTEALYTALKEKRIEAAALDTLERTVIEGENPLRTLRNVILTPGIGRFTREELVRTGCEAARIAAELLSESDGSVTK</sequence>
<dbReference type="SUPFAM" id="SSF51735">
    <property type="entry name" value="NAD(P)-binding Rossmann-fold domains"/>
    <property type="match status" value="1"/>
</dbReference>